<dbReference type="GO" id="GO:0007165">
    <property type="term" value="P:signal transduction"/>
    <property type="evidence" value="ECO:0007669"/>
    <property type="project" value="TreeGrafter"/>
</dbReference>
<dbReference type="GO" id="GO:0030288">
    <property type="term" value="C:outer membrane-bounded periplasmic space"/>
    <property type="evidence" value="ECO:0007669"/>
    <property type="project" value="TreeGrafter"/>
</dbReference>
<dbReference type="PANTHER" id="PTHR32060:SF30">
    <property type="entry name" value="CARBOXY-TERMINAL PROCESSING PROTEASE CTPA"/>
    <property type="match status" value="1"/>
</dbReference>
<evidence type="ECO:0000256" key="1">
    <source>
        <dbReference type="SAM" id="SignalP"/>
    </source>
</evidence>
<gene>
    <name evidence="3" type="ORF">AWR27_17860</name>
</gene>
<dbReference type="EMBL" id="CP014263">
    <property type="protein sequence ID" value="AQG81021.1"/>
    <property type="molecule type" value="Genomic_DNA"/>
</dbReference>
<evidence type="ECO:0000313" key="4">
    <source>
        <dbReference type="Proteomes" id="UP000187941"/>
    </source>
</evidence>
<dbReference type="InterPro" id="IPR041489">
    <property type="entry name" value="PDZ_6"/>
</dbReference>
<dbReference type="InterPro" id="IPR036034">
    <property type="entry name" value="PDZ_sf"/>
</dbReference>
<dbReference type="SMART" id="SM00245">
    <property type="entry name" value="TSPc"/>
    <property type="match status" value="1"/>
</dbReference>
<dbReference type="GO" id="GO:0008236">
    <property type="term" value="F:serine-type peptidase activity"/>
    <property type="evidence" value="ECO:0007669"/>
    <property type="project" value="InterPro"/>
</dbReference>
<dbReference type="Proteomes" id="UP000187941">
    <property type="component" value="Chromosome"/>
</dbReference>
<dbReference type="Gene3D" id="3.30.750.170">
    <property type="match status" value="1"/>
</dbReference>
<evidence type="ECO:0000259" key="2">
    <source>
        <dbReference type="SMART" id="SM00245"/>
    </source>
</evidence>
<dbReference type="Gene3D" id="3.90.226.10">
    <property type="entry name" value="2-enoyl-CoA Hydratase, Chain A, domain 1"/>
    <property type="match status" value="1"/>
</dbReference>
<dbReference type="InterPro" id="IPR029045">
    <property type="entry name" value="ClpP/crotonase-like_dom_sf"/>
</dbReference>
<protein>
    <submittedName>
        <fullName evidence="3">Peptidase S41</fullName>
    </submittedName>
</protein>
<organism evidence="3 4">
    <name type="scientific">Spirosoma montaniterrae</name>
    <dbReference type="NCBI Taxonomy" id="1178516"/>
    <lineage>
        <taxon>Bacteria</taxon>
        <taxon>Pseudomonadati</taxon>
        <taxon>Bacteroidota</taxon>
        <taxon>Cytophagia</taxon>
        <taxon>Cytophagales</taxon>
        <taxon>Cytophagaceae</taxon>
        <taxon>Spirosoma</taxon>
    </lineage>
</organism>
<feature type="chain" id="PRO_5012569074" evidence="1">
    <location>
        <begin position="21"/>
        <end position="491"/>
    </location>
</feature>
<name>A0A1P9X062_9BACT</name>
<dbReference type="Pfam" id="PF17820">
    <property type="entry name" value="PDZ_6"/>
    <property type="match status" value="1"/>
</dbReference>
<dbReference type="RefSeq" id="WP_077132483.1">
    <property type="nucleotide sequence ID" value="NZ_CP014263.1"/>
</dbReference>
<dbReference type="PANTHER" id="PTHR32060">
    <property type="entry name" value="TAIL-SPECIFIC PROTEASE"/>
    <property type="match status" value="1"/>
</dbReference>
<keyword evidence="1" id="KW-0732">Signal</keyword>
<dbReference type="OrthoDB" id="7168509at2"/>
<dbReference type="InterPro" id="IPR005151">
    <property type="entry name" value="Tail-specific_protease"/>
</dbReference>
<sequence>MSFINASALWRPLLLSTVVASLCLTSCKKQDDVSPSVLTPLSSTATTGAVTDQEVNDWILANMKQVYLWNDKLPASPNRNLAPAQFFASLLFDRANTANPDRDRFSWIQPSADELRASLGGQSKSTGIEYRVLARPGTSNVMLSVLYVHLNSPALRAGLRRGDIITRVNGQLLTGTNYLDLLSTGDAFTFALANVTGSGAIVENGQVRQVSAVVLQQDPVLLDSVYTIGGRKIGYVVYTQFNPGLYNPNGPQTDETYDNKLNAIFARFKQQGVNELVLDLRYNPGGYVSSSTRLASLIGKNVDASKVFYTQQWNNLVTTELDRQRNGAGWRTQKFMTMPNNIGANLSRVFILTSGRTASASELVINGLRPFMDVRTIGTTTVGKNVGSITIDDRRKRIQWGIQPITFRSANAQGVSDYGAGFVPSVEVREPSVGMKAFGDLTEPLLGEAVFRITGTRMVRRAAPTVADQLPELGSSLDQKTGGGNMFIEWP</sequence>
<keyword evidence="4" id="KW-1185">Reference proteome</keyword>
<dbReference type="AlphaFoldDB" id="A0A1P9X062"/>
<dbReference type="Gene3D" id="2.30.42.10">
    <property type="match status" value="1"/>
</dbReference>
<feature type="signal peptide" evidence="1">
    <location>
        <begin position="1"/>
        <end position="20"/>
    </location>
</feature>
<accession>A0A1P9X062</accession>
<proteinExistence type="predicted"/>
<dbReference type="Pfam" id="PF03572">
    <property type="entry name" value="Peptidase_S41"/>
    <property type="match status" value="1"/>
</dbReference>
<feature type="domain" description="Tail specific protease" evidence="2">
    <location>
        <begin position="208"/>
        <end position="429"/>
    </location>
</feature>
<dbReference type="InterPro" id="IPR041613">
    <property type="entry name" value="Pept_S41_N"/>
</dbReference>
<dbReference type="GO" id="GO:0006508">
    <property type="term" value="P:proteolysis"/>
    <property type="evidence" value="ECO:0007669"/>
    <property type="project" value="InterPro"/>
</dbReference>
<dbReference type="CDD" id="cd07561">
    <property type="entry name" value="Peptidase_S41_CPP_like"/>
    <property type="match status" value="1"/>
</dbReference>
<dbReference type="SUPFAM" id="SSF50156">
    <property type="entry name" value="PDZ domain-like"/>
    <property type="match status" value="1"/>
</dbReference>
<dbReference type="GO" id="GO:0004175">
    <property type="term" value="F:endopeptidase activity"/>
    <property type="evidence" value="ECO:0007669"/>
    <property type="project" value="TreeGrafter"/>
</dbReference>
<dbReference type="SUPFAM" id="SSF52096">
    <property type="entry name" value="ClpP/crotonase"/>
    <property type="match status" value="1"/>
</dbReference>
<reference evidence="3 4" key="1">
    <citation type="submission" date="2016-01" db="EMBL/GenBank/DDBJ databases">
        <authorList>
            <person name="Oliw E.H."/>
        </authorList>
    </citation>
    <scope>NUCLEOTIDE SEQUENCE [LARGE SCALE GENOMIC DNA]</scope>
    <source>
        <strain evidence="3 4">DY10</strain>
    </source>
</reference>
<dbReference type="Pfam" id="PF18294">
    <property type="entry name" value="Pept_S41_N"/>
    <property type="match status" value="1"/>
</dbReference>
<evidence type="ECO:0000313" key="3">
    <source>
        <dbReference type="EMBL" id="AQG81021.1"/>
    </source>
</evidence>
<dbReference type="STRING" id="1178516.AWR27_17860"/>
<dbReference type="KEGG" id="smon:AWR27_17860"/>